<keyword evidence="4 7" id="KW-0694">RNA-binding</keyword>
<dbReference type="PANTHER" id="PTHR11593">
    <property type="entry name" value="60S RIBOSOMAL PROTEIN L17"/>
    <property type="match status" value="1"/>
</dbReference>
<comment type="function">
    <text evidence="7 9">This protein binds specifically to 23S rRNA. It makes multiple contacts with different domains of the 23S rRNA in the assembled 50S subunit and ribosome.</text>
</comment>
<organism evidence="10 11">
    <name type="scientific">Marine Group I thaumarchaeote SCGC AAA799-E16</name>
    <dbReference type="NCBI Taxonomy" id="1502292"/>
    <lineage>
        <taxon>Archaea</taxon>
        <taxon>Nitrososphaerota</taxon>
        <taxon>Marine Group I</taxon>
    </lineage>
</organism>
<dbReference type="EMBL" id="JNVL01000049">
    <property type="protein sequence ID" value="KER05524.1"/>
    <property type="molecule type" value="Genomic_DNA"/>
</dbReference>
<dbReference type="InterPro" id="IPR001063">
    <property type="entry name" value="Ribosomal_uL22"/>
</dbReference>
<dbReference type="PATRIC" id="fig|1502292.3.peg.1682"/>
<dbReference type="GO" id="GO:0002181">
    <property type="term" value="P:cytoplasmic translation"/>
    <property type="evidence" value="ECO:0007669"/>
    <property type="project" value="TreeGrafter"/>
</dbReference>
<dbReference type="InterPro" id="IPR036394">
    <property type="entry name" value="Ribosomal_uL22_sf"/>
</dbReference>
<dbReference type="CDD" id="cd00336">
    <property type="entry name" value="Ribosomal_L22"/>
    <property type="match status" value="1"/>
</dbReference>
<name>A0A081S3M1_9ARCH</name>
<accession>A0A081S3M1</accession>
<comment type="subunit">
    <text evidence="2 7 9">Part of the 50S ribosomal subunit.</text>
</comment>
<evidence type="ECO:0000256" key="8">
    <source>
        <dbReference type="RuleBase" id="RU004005"/>
    </source>
</evidence>
<evidence type="ECO:0000313" key="11">
    <source>
        <dbReference type="Proteomes" id="UP000028027"/>
    </source>
</evidence>
<dbReference type="HAMAP" id="MF_01331_A">
    <property type="entry name" value="Ribosomal_uL22_A"/>
    <property type="match status" value="1"/>
</dbReference>
<dbReference type="FunFam" id="3.90.470.10:FF:000015">
    <property type="entry name" value="50S ribosomal protein L22"/>
    <property type="match status" value="1"/>
</dbReference>
<keyword evidence="11" id="KW-1185">Reference proteome</keyword>
<dbReference type="GO" id="GO:0003735">
    <property type="term" value="F:structural constituent of ribosome"/>
    <property type="evidence" value="ECO:0007669"/>
    <property type="project" value="UniProtKB-UniRule"/>
</dbReference>
<evidence type="ECO:0000256" key="7">
    <source>
        <dbReference type="HAMAP-Rule" id="MF_01331"/>
    </source>
</evidence>
<proteinExistence type="inferred from homology"/>
<keyword evidence="6 7" id="KW-0687">Ribonucleoprotein</keyword>
<evidence type="ECO:0000256" key="3">
    <source>
        <dbReference type="ARBA" id="ARBA00022730"/>
    </source>
</evidence>
<dbReference type="Gene3D" id="3.90.470.10">
    <property type="entry name" value="Ribosomal protein L22/L17"/>
    <property type="match status" value="1"/>
</dbReference>
<dbReference type="GO" id="GO:0019843">
    <property type="term" value="F:rRNA binding"/>
    <property type="evidence" value="ECO:0007669"/>
    <property type="project" value="UniProtKB-UniRule"/>
</dbReference>
<dbReference type="Proteomes" id="UP000028027">
    <property type="component" value="Unassembled WGS sequence"/>
</dbReference>
<reference evidence="10 11" key="1">
    <citation type="submission" date="2014-06" db="EMBL/GenBank/DDBJ databases">
        <authorList>
            <person name="Ngugi D.K."/>
            <person name="Blom J."/>
            <person name="Alam I."/>
            <person name="Rashid M."/>
            <person name="Ba Alawi W."/>
            <person name="Zhang G."/>
            <person name="Hikmawan T."/>
            <person name="Guan Y."/>
            <person name="Antunes A."/>
            <person name="Siam R."/>
            <person name="Eldorry H."/>
            <person name="Bajic V."/>
            <person name="Stingl U."/>
        </authorList>
    </citation>
    <scope>NUCLEOTIDE SEQUENCE [LARGE SCALE GENOMIC DNA]</scope>
    <source>
        <strain evidence="10">SCGC AAA799-E16</strain>
    </source>
</reference>
<keyword evidence="3 7" id="KW-0699">rRNA-binding</keyword>
<comment type="caution">
    <text evidence="10">The sequence shown here is derived from an EMBL/GenBank/DDBJ whole genome shotgun (WGS) entry which is preliminary data.</text>
</comment>
<comment type="function">
    <text evidence="7">The globular domain of the protein is located near the polypeptide exit tunnel on the outside of the subunit, while an extended beta-hairpin is found that lines the wall of the exit tunnel in the center of the 70S ribosome.</text>
</comment>
<evidence type="ECO:0000256" key="6">
    <source>
        <dbReference type="ARBA" id="ARBA00023274"/>
    </source>
</evidence>
<protein>
    <recommendedName>
        <fullName evidence="7">Large ribosomal subunit protein uL22</fullName>
    </recommendedName>
</protein>
<dbReference type="NCBIfam" id="NF003260">
    <property type="entry name" value="PRK04223.1"/>
    <property type="match status" value="1"/>
</dbReference>
<evidence type="ECO:0000256" key="4">
    <source>
        <dbReference type="ARBA" id="ARBA00022884"/>
    </source>
</evidence>
<sequence>MIIMGRFGYAFQNYDATRHVRSSVREKDMSHKHAREVAVAIKGLSIEKARDYLQAVINKDRAVAFRRFKNQVGHKADPGMMAGRYPQKTAKEFIKVLDNLESNAEYKGMDLDRLKIVNATVHKGVIVKRFIPRAMGRATPKNNVLTHVELVAKEI</sequence>
<dbReference type="Pfam" id="PF00237">
    <property type="entry name" value="Ribosomal_L22"/>
    <property type="match status" value="1"/>
</dbReference>
<evidence type="ECO:0000256" key="1">
    <source>
        <dbReference type="ARBA" id="ARBA00009451"/>
    </source>
</evidence>
<dbReference type="InterPro" id="IPR057265">
    <property type="entry name" value="Ribosomal_uL22_arc-type"/>
</dbReference>
<evidence type="ECO:0000256" key="5">
    <source>
        <dbReference type="ARBA" id="ARBA00022980"/>
    </source>
</evidence>
<comment type="similarity">
    <text evidence="1 7 8">Belongs to the universal ribosomal protein uL22 family.</text>
</comment>
<evidence type="ECO:0000256" key="2">
    <source>
        <dbReference type="ARBA" id="ARBA00011838"/>
    </source>
</evidence>
<gene>
    <name evidence="7" type="primary">rpl22</name>
    <name evidence="10" type="ORF">AAA799E16_01818</name>
</gene>
<dbReference type="GO" id="GO:0022625">
    <property type="term" value="C:cytosolic large ribosomal subunit"/>
    <property type="evidence" value="ECO:0007669"/>
    <property type="project" value="UniProtKB-UniRule"/>
</dbReference>
<dbReference type="InterPro" id="IPR005721">
    <property type="entry name" value="Ribosomal_uL22_euk/arc"/>
</dbReference>
<evidence type="ECO:0000313" key="10">
    <source>
        <dbReference type="EMBL" id="KER05524.1"/>
    </source>
</evidence>
<dbReference type="AlphaFoldDB" id="A0A081S3M1"/>
<evidence type="ECO:0000256" key="9">
    <source>
        <dbReference type="RuleBase" id="RU004007"/>
    </source>
</evidence>
<dbReference type="SUPFAM" id="SSF54843">
    <property type="entry name" value="Ribosomal protein L22"/>
    <property type="match status" value="1"/>
</dbReference>
<keyword evidence="5 7" id="KW-0689">Ribosomal protein</keyword>
<dbReference type="PANTHER" id="PTHR11593:SF10">
    <property type="entry name" value="60S RIBOSOMAL PROTEIN L17"/>
    <property type="match status" value="1"/>
</dbReference>
<dbReference type="NCBIfam" id="TIGR01038">
    <property type="entry name" value="uL22_arch_euk"/>
    <property type="match status" value="1"/>
</dbReference>